<dbReference type="Proteomes" id="UP000566819">
    <property type="component" value="Unassembled WGS sequence"/>
</dbReference>
<dbReference type="AlphaFoldDB" id="A0A8H4QWC1"/>
<evidence type="ECO:0000313" key="9">
    <source>
        <dbReference type="EMBL" id="KAF4618406.1"/>
    </source>
</evidence>
<proteinExistence type="inferred from homology"/>
<evidence type="ECO:0000256" key="4">
    <source>
        <dbReference type="ARBA" id="ARBA00022723"/>
    </source>
</evidence>
<dbReference type="SUPFAM" id="SSF53067">
    <property type="entry name" value="Actin-like ATPase domain"/>
    <property type="match status" value="2"/>
</dbReference>
<keyword evidence="4 7" id="KW-0479">Metal-binding</keyword>
<evidence type="ECO:0000256" key="5">
    <source>
        <dbReference type="ARBA" id="ARBA00023315"/>
    </source>
</evidence>
<keyword evidence="3 7" id="KW-0819">tRNA processing</keyword>
<reference evidence="9 10" key="1">
    <citation type="submission" date="2020-03" db="EMBL/GenBank/DDBJ databases">
        <title>Draft Genome Sequence of Cudoniella acicularis.</title>
        <authorList>
            <person name="Buettner E."/>
            <person name="Kellner H."/>
        </authorList>
    </citation>
    <scope>NUCLEOTIDE SEQUENCE [LARGE SCALE GENOMIC DNA]</scope>
    <source>
        <strain evidence="9 10">DSM 108380</strain>
    </source>
</reference>
<evidence type="ECO:0000313" key="10">
    <source>
        <dbReference type="Proteomes" id="UP000566819"/>
    </source>
</evidence>
<evidence type="ECO:0000259" key="8">
    <source>
        <dbReference type="Pfam" id="PF00814"/>
    </source>
</evidence>
<dbReference type="EC" id="2.3.1.234" evidence="1"/>
<feature type="domain" description="Gcp-like" evidence="8">
    <location>
        <begin position="118"/>
        <end position="166"/>
    </location>
</feature>
<comment type="catalytic activity">
    <reaction evidence="6 7">
        <text>L-threonylcarbamoyladenylate + adenosine(37) in tRNA = N(6)-L-threonylcarbamoyladenosine(37) in tRNA + AMP + H(+)</text>
        <dbReference type="Rhea" id="RHEA:37059"/>
        <dbReference type="Rhea" id="RHEA-COMP:10162"/>
        <dbReference type="Rhea" id="RHEA-COMP:10163"/>
        <dbReference type="ChEBI" id="CHEBI:15378"/>
        <dbReference type="ChEBI" id="CHEBI:73682"/>
        <dbReference type="ChEBI" id="CHEBI:74411"/>
        <dbReference type="ChEBI" id="CHEBI:74418"/>
        <dbReference type="ChEBI" id="CHEBI:456215"/>
        <dbReference type="EC" id="2.3.1.234"/>
    </reaction>
</comment>
<comment type="function">
    <text evidence="7">Required for the formation of a threonylcarbamoyl group on adenosine at position 37 (t(6)A37) in mitochondrial tRNAs that read codons beginning with adenine. Probably involved in the transfer of the threonylcarbamoyl moiety of threonylcarbamoyl-AMP (TC-AMP) to the N6 group of A37. Involved in mitochondrial genome maintenance.</text>
</comment>
<dbReference type="InterPro" id="IPR022450">
    <property type="entry name" value="TsaD"/>
</dbReference>
<feature type="domain" description="Gcp-like" evidence="8">
    <location>
        <begin position="207"/>
        <end position="431"/>
    </location>
</feature>
<dbReference type="EMBL" id="JAAMPI010002102">
    <property type="protein sequence ID" value="KAF4618406.1"/>
    <property type="molecule type" value="Genomic_DNA"/>
</dbReference>
<keyword evidence="7" id="KW-0496">Mitochondrion</keyword>
<keyword evidence="10" id="KW-1185">Reference proteome</keyword>
<dbReference type="GO" id="GO:0072670">
    <property type="term" value="P:mitochondrial tRNA threonylcarbamoyladenosine modification"/>
    <property type="evidence" value="ECO:0007669"/>
    <property type="project" value="TreeGrafter"/>
</dbReference>
<evidence type="ECO:0000256" key="2">
    <source>
        <dbReference type="ARBA" id="ARBA00022679"/>
    </source>
</evidence>
<dbReference type="PRINTS" id="PR00789">
    <property type="entry name" value="OSIALOPTASE"/>
</dbReference>
<accession>A0A8H4QWC1</accession>
<organism evidence="9 10">
    <name type="scientific">Cudoniella acicularis</name>
    <dbReference type="NCBI Taxonomy" id="354080"/>
    <lineage>
        <taxon>Eukaryota</taxon>
        <taxon>Fungi</taxon>
        <taxon>Dikarya</taxon>
        <taxon>Ascomycota</taxon>
        <taxon>Pezizomycotina</taxon>
        <taxon>Leotiomycetes</taxon>
        <taxon>Helotiales</taxon>
        <taxon>Tricladiaceae</taxon>
        <taxon>Cudoniella</taxon>
    </lineage>
</organism>
<evidence type="ECO:0000256" key="3">
    <source>
        <dbReference type="ARBA" id="ARBA00022694"/>
    </source>
</evidence>
<sequence>MRPVCPPIRHFHCQLARVPQRRNLLTLAIETSCDDTSVAVLEKHKNNTATLHFHSKITSDNRSYRGVYPIAAHESHQKNIAGLVKEALQHLPPSGSERNGKTLSIRRENGNSARKIPDFITVTRGPGMRASLITGLDTAKGLAVAWQIPLLGVNHMQAHALTPRLVAALDGASLDLASDTRNLLGNVIHSKATGDITRGTEVGRSMEASPPFPFLTLLVSGGHTMLVHSKSLCDHEILASTTDIAVGDMLDKSARDVLPSSLLETAPDVMYGRVLETFALAQSDTKSPSFGGSASQGSSESLYGWKINTPYARSGPKGARSHLQSFSFSGIGSTAKRVVDQNPEMGEGERRHLARDIMRVAFEHLVSRVLLSLEAPETKNIRTLVVSGGVASNQYLKQVFRDALDREGYEDMTLVFPPPKYCTDNAAMIAWTGLEMYEAGWRTDLSAMALRKWAIDLKADDGGILGIDGWHNVAVH</sequence>
<dbReference type="GO" id="GO:0005739">
    <property type="term" value="C:mitochondrion"/>
    <property type="evidence" value="ECO:0007669"/>
    <property type="project" value="UniProtKB-SubCell"/>
</dbReference>
<gene>
    <name evidence="9" type="ORF">G7Y89_g14898</name>
</gene>
<dbReference type="Gene3D" id="3.30.420.40">
    <property type="match status" value="3"/>
</dbReference>
<dbReference type="GO" id="GO:0061711">
    <property type="term" value="F:tRNA N(6)-L-threonylcarbamoyladenine synthase activity"/>
    <property type="evidence" value="ECO:0007669"/>
    <property type="project" value="UniProtKB-EC"/>
</dbReference>
<name>A0A8H4QWC1_9HELO</name>
<comment type="caution">
    <text evidence="9">The sequence shown here is derived from an EMBL/GenBank/DDBJ whole genome shotgun (WGS) entry which is preliminary data.</text>
</comment>
<dbReference type="PANTHER" id="PTHR11735">
    <property type="entry name" value="TRNA N6-ADENOSINE THREONYLCARBAMOYLTRANSFERASE"/>
    <property type="match status" value="1"/>
</dbReference>
<evidence type="ECO:0000256" key="6">
    <source>
        <dbReference type="ARBA" id="ARBA00048117"/>
    </source>
</evidence>
<dbReference type="InterPro" id="IPR000905">
    <property type="entry name" value="Gcp-like_dom"/>
</dbReference>
<protein>
    <recommendedName>
        <fullName evidence="1">N(6)-L-threonylcarbamoyladenine synthase</fullName>
        <ecNumber evidence="1">2.3.1.234</ecNumber>
    </recommendedName>
</protein>
<comment type="subcellular location">
    <subcellularLocation>
        <location evidence="7">Mitochondrion</location>
    </subcellularLocation>
</comment>
<dbReference type="Pfam" id="PF00814">
    <property type="entry name" value="TsaD"/>
    <property type="match status" value="2"/>
</dbReference>
<dbReference type="PROSITE" id="PS01016">
    <property type="entry name" value="GLYCOPROTEASE"/>
    <property type="match status" value="1"/>
</dbReference>
<dbReference type="InterPro" id="IPR017860">
    <property type="entry name" value="Peptidase_M22_CS"/>
</dbReference>
<evidence type="ECO:0000256" key="7">
    <source>
        <dbReference type="HAMAP-Rule" id="MF_03179"/>
    </source>
</evidence>
<comment type="subunit">
    <text evidence="7">Homodimer.</text>
</comment>
<dbReference type="GO" id="GO:0046872">
    <property type="term" value="F:metal ion binding"/>
    <property type="evidence" value="ECO:0007669"/>
    <property type="project" value="UniProtKB-KW"/>
</dbReference>
<keyword evidence="2 7" id="KW-0808">Transferase</keyword>
<dbReference type="OrthoDB" id="10259622at2759"/>
<evidence type="ECO:0000256" key="1">
    <source>
        <dbReference type="ARBA" id="ARBA00012156"/>
    </source>
</evidence>
<comment type="similarity">
    <text evidence="7">Belongs to the KAE1 / TsaD family.</text>
</comment>
<dbReference type="InterPro" id="IPR043129">
    <property type="entry name" value="ATPase_NBD"/>
</dbReference>
<dbReference type="PANTHER" id="PTHR11735:SF6">
    <property type="entry name" value="TRNA N6-ADENOSINE THREONYLCARBAMOYLTRANSFERASE, MITOCHONDRIAL"/>
    <property type="match status" value="1"/>
</dbReference>
<keyword evidence="5 7" id="KW-0012">Acyltransferase</keyword>
<dbReference type="InterPro" id="IPR017861">
    <property type="entry name" value="KAE1/TsaD"/>
</dbReference>
<dbReference type="HAMAP" id="MF_01445">
    <property type="entry name" value="TsaD"/>
    <property type="match status" value="1"/>
</dbReference>
<comment type="cofactor">
    <cofactor evidence="7">
        <name>a divalent metal cation</name>
        <dbReference type="ChEBI" id="CHEBI:60240"/>
    </cofactor>
    <text evidence="7">Binds 1 divalent metal cation per subunit.</text>
</comment>